<keyword evidence="5" id="KW-0804">Transcription</keyword>
<dbReference type="OrthoDB" id="4869139at2759"/>
<proteinExistence type="predicted"/>
<feature type="region of interest" description="Disordered" evidence="7">
    <location>
        <begin position="1"/>
        <end position="32"/>
    </location>
</feature>
<sequence>MSPDTLLSSTEDISRSSLLQESTSPSKPVPSQQHVQSNLEFYRSQLPQLLDVILARDCLSFCPILREDFIHDFAAGSGQNCSAALIDALLALATLLAREKIVALAAPYPEGELQEDLGNAFAQEAIAALYSEEGLPQNVADIQALGILALYCLGCGKMNDGLGFASDFGAAIAEQWRIRQSDPNFAHRQTYATIYCAAVSFNRLLFLIQDYHKTLDGLAIKVGLERSPLHESGSIDSTISSTNLSGSIIDDAFFEKDLSLLPNSPKVVAAKVFEFTEWVYKARFTVEKSFDQAVKLYQNGLQWYESFFAYTSSCTNETPLVLFAHTYYHFGVMCLLTPYVLESVAVASDGTLPIMVCKQAAGSIGELVQHYSKLYNDGQLLDFMPFFKAAAVAFLEICEAKIPA</sequence>
<dbReference type="InterPro" id="IPR051615">
    <property type="entry name" value="Transcr_Regulatory_Elem"/>
</dbReference>
<dbReference type="PANTHER" id="PTHR31313:SF4">
    <property type="entry name" value="CONIDIAL DEVELOPMENT PROTEIN FLUFFY"/>
    <property type="match status" value="1"/>
</dbReference>
<evidence type="ECO:0000256" key="6">
    <source>
        <dbReference type="ARBA" id="ARBA00023242"/>
    </source>
</evidence>
<dbReference type="EMBL" id="SPUK01000020">
    <property type="protein sequence ID" value="TQV91171.1"/>
    <property type="molecule type" value="Genomic_DNA"/>
</dbReference>
<organism evidence="8 9">
    <name type="scientific">Cordyceps javanica</name>
    <dbReference type="NCBI Taxonomy" id="43265"/>
    <lineage>
        <taxon>Eukaryota</taxon>
        <taxon>Fungi</taxon>
        <taxon>Dikarya</taxon>
        <taxon>Ascomycota</taxon>
        <taxon>Pezizomycotina</taxon>
        <taxon>Sordariomycetes</taxon>
        <taxon>Hypocreomycetidae</taxon>
        <taxon>Hypocreales</taxon>
        <taxon>Cordycipitaceae</taxon>
        <taxon>Cordyceps</taxon>
    </lineage>
</organism>
<evidence type="ECO:0000256" key="7">
    <source>
        <dbReference type="SAM" id="MobiDB-lite"/>
    </source>
</evidence>
<reference evidence="8 9" key="1">
    <citation type="journal article" date="2019" name="Appl. Microbiol. Biotechnol.">
        <title>Genome sequence of Isaria javanica and comparative genome analysis insights into family S53 peptidase evolution in fungal entomopathogens.</title>
        <authorList>
            <person name="Lin R."/>
            <person name="Zhang X."/>
            <person name="Xin B."/>
            <person name="Zou M."/>
            <person name="Gao Y."/>
            <person name="Qin F."/>
            <person name="Hu Q."/>
            <person name="Xie B."/>
            <person name="Cheng X."/>
        </authorList>
    </citation>
    <scope>NUCLEOTIDE SEQUENCE [LARGE SCALE GENOMIC DNA]</scope>
    <source>
        <strain evidence="8 9">IJ1G</strain>
    </source>
</reference>
<comment type="caution">
    <text evidence="8">The sequence shown here is derived from an EMBL/GenBank/DDBJ whole genome shotgun (WGS) entry which is preliminary data.</text>
</comment>
<dbReference type="GO" id="GO:0003677">
    <property type="term" value="F:DNA binding"/>
    <property type="evidence" value="ECO:0007669"/>
    <property type="project" value="UniProtKB-KW"/>
</dbReference>
<name>A0A545VMT0_9HYPO</name>
<keyword evidence="9" id="KW-1185">Reference proteome</keyword>
<keyword evidence="1" id="KW-0479">Metal-binding</keyword>
<evidence type="ECO:0000256" key="4">
    <source>
        <dbReference type="ARBA" id="ARBA00023125"/>
    </source>
</evidence>
<evidence type="ECO:0000256" key="2">
    <source>
        <dbReference type="ARBA" id="ARBA00022833"/>
    </source>
</evidence>
<keyword evidence="4" id="KW-0238">DNA-binding</keyword>
<protein>
    <submittedName>
        <fullName evidence="8">Nitrate assimilation regulatory protein nirA</fullName>
    </submittedName>
</protein>
<keyword evidence="6" id="KW-0539">Nucleus</keyword>
<gene>
    <name evidence="8" type="ORF">IF1G_10052</name>
</gene>
<dbReference type="PANTHER" id="PTHR31313">
    <property type="entry name" value="TY1 ENHANCER ACTIVATOR"/>
    <property type="match status" value="1"/>
</dbReference>
<evidence type="ECO:0000256" key="5">
    <source>
        <dbReference type="ARBA" id="ARBA00023163"/>
    </source>
</evidence>
<evidence type="ECO:0000313" key="9">
    <source>
        <dbReference type="Proteomes" id="UP000315783"/>
    </source>
</evidence>
<evidence type="ECO:0000256" key="3">
    <source>
        <dbReference type="ARBA" id="ARBA00023015"/>
    </source>
</evidence>
<evidence type="ECO:0000313" key="8">
    <source>
        <dbReference type="EMBL" id="TQV91171.1"/>
    </source>
</evidence>
<dbReference type="GO" id="GO:0046872">
    <property type="term" value="F:metal ion binding"/>
    <property type="evidence" value="ECO:0007669"/>
    <property type="project" value="UniProtKB-KW"/>
</dbReference>
<keyword evidence="2" id="KW-0862">Zinc</keyword>
<evidence type="ECO:0000256" key="1">
    <source>
        <dbReference type="ARBA" id="ARBA00022723"/>
    </source>
</evidence>
<keyword evidence="3" id="KW-0805">Transcription regulation</keyword>
<dbReference type="CDD" id="cd12148">
    <property type="entry name" value="fungal_TF_MHR"/>
    <property type="match status" value="1"/>
</dbReference>
<dbReference type="STRING" id="43265.A0A545VMT0"/>
<accession>A0A545VMT0</accession>
<dbReference type="AlphaFoldDB" id="A0A545VMT0"/>
<dbReference type="Proteomes" id="UP000315783">
    <property type="component" value="Unassembled WGS sequence"/>
</dbReference>